<evidence type="ECO:0000313" key="2">
    <source>
        <dbReference type="Proteomes" id="UP001472677"/>
    </source>
</evidence>
<reference evidence="1 2" key="1">
    <citation type="journal article" date="2024" name="G3 (Bethesda)">
        <title>Genome assembly of Hibiscus sabdariffa L. provides insights into metabolisms of medicinal natural products.</title>
        <authorList>
            <person name="Kim T."/>
        </authorList>
    </citation>
    <scope>NUCLEOTIDE SEQUENCE [LARGE SCALE GENOMIC DNA]</scope>
    <source>
        <strain evidence="1">TK-2024</strain>
        <tissue evidence="1">Old leaves</tissue>
    </source>
</reference>
<accession>A0ABR2G2A0</accession>
<evidence type="ECO:0000313" key="1">
    <source>
        <dbReference type="EMBL" id="KAK8592827.1"/>
    </source>
</evidence>
<protein>
    <submittedName>
        <fullName evidence="1">Uncharacterized protein</fullName>
    </submittedName>
</protein>
<sequence>MPHMNLIGRVSITVNRMVYQVKFVTELLEEERVFIDGKLSLGHFGNVDTNLSDSVFDGNPFTAQILHSPTDQSSALYNEALHTLELGKKVNLTFDAPDANVISRIFELEKGVNDSC</sequence>
<dbReference type="Proteomes" id="UP001472677">
    <property type="component" value="Unassembled WGS sequence"/>
</dbReference>
<name>A0ABR2G2A0_9ROSI</name>
<dbReference type="EMBL" id="JBBPBM010000003">
    <property type="protein sequence ID" value="KAK8592827.1"/>
    <property type="molecule type" value="Genomic_DNA"/>
</dbReference>
<comment type="caution">
    <text evidence="1">The sequence shown here is derived from an EMBL/GenBank/DDBJ whole genome shotgun (WGS) entry which is preliminary data.</text>
</comment>
<gene>
    <name evidence="1" type="ORF">V6N12_044921</name>
</gene>
<proteinExistence type="predicted"/>
<keyword evidence="2" id="KW-1185">Reference proteome</keyword>
<organism evidence="1 2">
    <name type="scientific">Hibiscus sabdariffa</name>
    <name type="common">roselle</name>
    <dbReference type="NCBI Taxonomy" id="183260"/>
    <lineage>
        <taxon>Eukaryota</taxon>
        <taxon>Viridiplantae</taxon>
        <taxon>Streptophyta</taxon>
        <taxon>Embryophyta</taxon>
        <taxon>Tracheophyta</taxon>
        <taxon>Spermatophyta</taxon>
        <taxon>Magnoliopsida</taxon>
        <taxon>eudicotyledons</taxon>
        <taxon>Gunneridae</taxon>
        <taxon>Pentapetalae</taxon>
        <taxon>rosids</taxon>
        <taxon>malvids</taxon>
        <taxon>Malvales</taxon>
        <taxon>Malvaceae</taxon>
        <taxon>Malvoideae</taxon>
        <taxon>Hibiscus</taxon>
    </lineage>
</organism>